<evidence type="ECO:0000256" key="1">
    <source>
        <dbReference type="SAM" id="Phobius"/>
    </source>
</evidence>
<feature type="transmembrane region" description="Helical" evidence="1">
    <location>
        <begin position="146"/>
        <end position="168"/>
    </location>
</feature>
<feature type="transmembrane region" description="Helical" evidence="1">
    <location>
        <begin position="361"/>
        <end position="381"/>
    </location>
</feature>
<dbReference type="Pfam" id="PF01433">
    <property type="entry name" value="Peptidase_M1"/>
    <property type="match status" value="1"/>
</dbReference>
<dbReference type="AlphaFoldDB" id="A0A6J4IYC7"/>
<feature type="transmembrane region" description="Helical" evidence="1">
    <location>
        <begin position="568"/>
        <end position="590"/>
    </location>
</feature>
<feature type="transmembrane region" description="Helical" evidence="1">
    <location>
        <begin position="447"/>
        <end position="469"/>
    </location>
</feature>
<name>A0A6J4IYC7_9BACT</name>
<protein>
    <submittedName>
        <fullName evidence="3">Putative membrane protein</fullName>
    </submittedName>
</protein>
<evidence type="ECO:0000259" key="2">
    <source>
        <dbReference type="Pfam" id="PF01433"/>
    </source>
</evidence>
<proteinExistence type="predicted"/>
<feature type="transmembrane region" description="Helical" evidence="1">
    <location>
        <begin position="327"/>
        <end position="349"/>
    </location>
</feature>
<dbReference type="GO" id="GO:0008237">
    <property type="term" value="F:metallopeptidase activity"/>
    <property type="evidence" value="ECO:0007669"/>
    <property type="project" value="InterPro"/>
</dbReference>
<feature type="domain" description="Peptidase M1 membrane alanine aminopeptidase" evidence="2">
    <location>
        <begin position="882"/>
        <end position="1048"/>
    </location>
</feature>
<dbReference type="InterPro" id="IPR027268">
    <property type="entry name" value="Peptidase_M4/M1_CTD_sf"/>
</dbReference>
<evidence type="ECO:0000313" key="3">
    <source>
        <dbReference type="EMBL" id="CAA9263626.1"/>
    </source>
</evidence>
<keyword evidence="1" id="KW-0472">Membrane</keyword>
<reference evidence="3" key="1">
    <citation type="submission" date="2020-02" db="EMBL/GenBank/DDBJ databases">
        <authorList>
            <person name="Meier V. D."/>
        </authorList>
    </citation>
    <scope>NUCLEOTIDE SEQUENCE</scope>
    <source>
        <strain evidence="3">AVDCRST_MAG42</strain>
    </source>
</reference>
<dbReference type="SUPFAM" id="SSF55486">
    <property type="entry name" value="Metalloproteases ('zincins'), catalytic domain"/>
    <property type="match status" value="1"/>
</dbReference>
<feature type="transmembrane region" description="Helical" evidence="1">
    <location>
        <begin position="100"/>
        <end position="126"/>
    </location>
</feature>
<organism evidence="3">
    <name type="scientific">uncultured Chthoniobacterales bacterium</name>
    <dbReference type="NCBI Taxonomy" id="1836801"/>
    <lineage>
        <taxon>Bacteria</taxon>
        <taxon>Pseudomonadati</taxon>
        <taxon>Verrucomicrobiota</taxon>
        <taxon>Spartobacteria</taxon>
        <taxon>Chthoniobacterales</taxon>
        <taxon>environmental samples</taxon>
    </lineage>
</organism>
<feature type="transmembrane region" description="Helical" evidence="1">
    <location>
        <begin position="476"/>
        <end position="493"/>
    </location>
</feature>
<feature type="transmembrane region" description="Helical" evidence="1">
    <location>
        <begin position="56"/>
        <end position="79"/>
    </location>
</feature>
<gene>
    <name evidence="3" type="ORF">AVDCRST_MAG42-2866</name>
</gene>
<dbReference type="GO" id="GO:0008270">
    <property type="term" value="F:zinc ion binding"/>
    <property type="evidence" value="ECO:0007669"/>
    <property type="project" value="InterPro"/>
</dbReference>
<keyword evidence="1" id="KW-1133">Transmembrane helix</keyword>
<feature type="transmembrane region" description="Helical" evidence="1">
    <location>
        <begin position="175"/>
        <end position="196"/>
    </location>
</feature>
<keyword evidence="1" id="KW-0812">Transmembrane</keyword>
<feature type="transmembrane region" description="Helical" evidence="1">
    <location>
        <begin position="244"/>
        <end position="265"/>
    </location>
</feature>
<feature type="transmembrane region" description="Helical" evidence="1">
    <location>
        <begin position="412"/>
        <end position="435"/>
    </location>
</feature>
<feature type="transmembrane region" description="Helical" evidence="1">
    <location>
        <begin position="17"/>
        <end position="36"/>
    </location>
</feature>
<feature type="transmembrane region" description="Helical" evidence="1">
    <location>
        <begin position="530"/>
        <end position="547"/>
    </location>
</feature>
<dbReference type="InterPro" id="IPR014782">
    <property type="entry name" value="Peptidase_M1_dom"/>
</dbReference>
<accession>A0A6J4IYC7</accession>
<dbReference type="Gene3D" id="1.10.390.10">
    <property type="entry name" value="Neutral Protease Domain 2"/>
    <property type="match status" value="1"/>
</dbReference>
<sequence>MFAQIARFEARYQARNPVFWGAVTTLFALTFAGMAAEDIRFASSPSVRENAPSSIAGAHIILSIIFMFIPAAFVSNVIVRDDETGFGPIIRSTRVGKFDYLIGRFTGAAAAAAIAFLAVPLAMWAGSMMPGLDPATVGPNRFSDYALAYLTLALPNIFLASAVFFALATITRSMLGTFLGVIGFLVLYSAMIGFIAKLPHLRATLSVFEPFGLAAFQDATRYWTAAESNAQMPALRGALLWNRLLWSGVAVSLLGLAFASYNFTARPKRVRSRRKGMLPEENAAAPQSLASTGTVGSQPTFGAATARAQLVARTRLDVMQVLKSPGFAVLLVLALISAITLLSTVGYRYGTPSIPVTRHMILWLSGVFQFFTLIIAIYYAGELVWRDRERKFHEILDATPLPNWAYVIPKTLAVFLVLLSTVLIGVAAAIAMQLINGYTEIELHKYLLWHLLPQSADMLLLASLAVFIQALSPNKYVGWGIMVVYLVFQSSAGDLGLEHNLYLYGNAPELEISDINGVGSHWLGALVFRVYWLAFAVLMLVAAHLLWRRGNETRLKPRLRSAPARLNGATRMIAAGALLVFVGAGAFAYYNTNVLNTYRTSAEKDRHLAESEKRFLKYEALPQPVITHVELNVALYPEETRAVTRGRFRISNLTDQPIGDVHVRNPTPELDILAVDFPGARLTSHDEAFGYRIYTLDQPIAPGDTRELSFETRRWQRGFRDSGDDLRLVANGTFLDARGIMPAIGMSRAGLLEDRAARRTHGLLPELRPAKLEDVSATARNEIGGGWATADITVSTQADQTPIAPGKKVSDLVEAGRRTARFVSDTPILTFFSIQSARYAEKHRQHAGVDLAVYYHPEHHWNVDRMLDALGAGLDYCQASFGPYQFEQLRITEFPAYAKFAQSFANTIPYSEAVGFVADVERSDGIDYVTYVTAHEAAHQWWAHQVIGAQMQGSTLLTETLAQYSALMVMKRLYGENKIRQFLKFELDRYLTGRGEEAVEELPLVRVENQPYIHYQKGSLAMYLLQQRLGEDAVNRALRAFIDRYKFKGPPYPRSVDLIELFRQQATTPEQQELITDLFERITLYDLRVQEPTAALRDDGRWDVTIPMAAQKLYATGRGEEQDATLNEEIEVGLFNAEPGTRAFAESNVIVIERRPIRSGDQVVNFVTHTKPTHVGIDPYNFYIDRNSADNVMRVP</sequence>
<dbReference type="EMBL" id="CADCTA010000102">
    <property type="protein sequence ID" value="CAA9263626.1"/>
    <property type="molecule type" value="Genomic_DNA"/>
</dbReference>